<gene>
    <name evidence="2" type="ORF">ZYGM_004376</name>
</gene>
<organism evidence="2 3">
    <name type="scientific">Zygosaccharomyces mellis</name>
    <dbReference type="NCBI Taxonomy" id="42258"/>
    <lineage>
        <taxon>Eukaryota</taxon>
        <taxon>Fungi</taxon>
        <taxon>Dikarya</taxon>
        <taxon>Ascomycota</taxon>
        <taxon>Saccharomycotina</taxon>
        <taxon>Saccharomycetes</taxon>
        <taxon>Saccharomycetales</taxon>
        <taxon>Saccharomycetaceae</taxon>
        <taxon>Zygosaccharomyces</taxon>
    </lineage>
</organism>
<dbReference type="GO" id="GO:0005743">
    <property type="term" value="C:mitochondrial inner membrane"/>
    <property type="evidence" value="ECO:0007669"/>
    <property type="project" value="TreeGrafter"/>
</dbReference>
<reference evidence="2 3" key="1">
    <citation type="submission" date="2019-01" db="EMBL/GenBank/DDBJ databases">
        <title>Draft Genome Sequencing of Zygosaccharomyces mellis Ca-7.</title>
        <authorList>
            <person name="Shiwa Y."/>
            <person name="Kanesaki Y."/>
            <person name="Ishige T."/>
            <person name="Mura K."/>
            <person name="Hori T."/>
            <person name="Tamura T."/>
        </authorList>
    </citation>
    <scope>NUCLEOTIDE SEQUENCE [LARGE SCALE GENOMIC DNA]</scope>
    <source>
        <strain evidence="2 3">Ca-7</strain>
    </source>
</reference>
<dbReference type="GO" id="GO:0006813">
    <property type="term" value="P:potassium ion transport"/>
    <property type="evidence" value="ECO:0007669"/>
    <property type="project" value="TreeGrafter"/>
</dbReference>
<dbReference type="GO" id="GO:1902600">
    <property type="term" value="P:proton transmembrane transport"/>
    <property type="evidence" value="ECO:0007669"/>
    <property type="project" value="TreeGrafter"/>
</dbReference>
<dbReference type="Pfam" id="PF10173">
    <property type="entry name" value="Mit_KHE1"/>
    <property type="match status" value="1"/>
</dbReference>
<evidence type="ECO:0000313" key="2">
    <source>
        <dbReference type="EMBL" id="GCE98821.1"/>
    </source>
</evidence>
<sequence>MALKGKLLRVSTKEYLLEPVKLIIVPITTHRIYLYHKHHESMLNKSSIAVRFESWLSRKSESMWNKMAQSPRPTNQKIISMVKQLLDKTPWIENSLKTFPGENRLVKRVINRDDKGKGQEKNLTIERYMKNKGGLQTKPIHVYYPSDVISPEQLSSSLKFLYTNGLSYHWKHTFWSLFGLPLTFPIVLVPILPNIPGFYLIYRAFCNYKAYMGARHLEMLHKNAKLQLRDVQGYSEMFGNEKKFGSGKERLLMDTDLMARVLNLLEIHEVEPDLRKAIRQERKRLGL</sequence>
<dbReference type="AlphaFoldDB" id="A0A4C2E4C9"/>
<accession>A0A4C2E4C9</accession>
<proteinExistence type="predicted"/>
<keyword evidence="1" id="KW-0812">Transmembrane</keyword>
<keyword evidence="1" id="KW-0472">Membrane</keyword>
<evidence type="ECO:0000313" key="3">
    <source>
        <dbReference type="Proteomes" id="UP000301737"/>
    </source>
</evidence>
<dbReference type="OrthoDB" id="5562676at2759"/>
<dbReference type="Proteomes" id="UP000301737">
    <property type="component" value="Unassembled WGS sequence"/>
</dbReference>
<dbReference type="PANTHER" id="PTHR28062">
    <property type="entry name" value="K+-H+ EXCHANGE-LIKE PROTEIN"/>
    <property type="match status" value="1"/>
</dbReference>
<feature type="transmembrane region" description="Helical" evidence="1">
    <location>
        <begin position="174"/>
        <end position="202"/>
    </location>
</feature>
<dbReference type="InterPro" id="IPR018786">
    <property type="entry name" value="Mit_KHE1"/>
</dbReference>
<evidence type="ECO:0000256" key="1">
    <source>
        <dbReference type="SAM" id="Phobius"/>
    </source>
</evidence>
<protein>
    <submittedName>
        <fullName evidence="2">Uncharacterized protein</fullName>
    </submittedName>
</protein>
<keyword evidence="1" id="KW-1133">Transmembrane helix</keyword>
<dbReference type="EMBL" id="BIMX01000006">
    <property type="protein sequence ID" value="GCE98821.1"/>
    <property type="molecule type" value="Genomic_DNA"/>
</dbReference>
<name>A0A4C2E4C9_9SACH</name>
<keyword evidence="3" id="KW-1185">Reference proteome</keyword>
<dbReference type="PANTHER" id="PTHR28062:SF1">
    <property type="entry name" value="TRANSMEMBRANE PROTEIN"/>
    <property type="match status" value="1"/>
</dbReference>
<comment type="caution">
    <text evidence="2">The sequence shown here is derived from an EMBL/GenBank/DDBJ whole genome shotgun (WGS) entry which is preliminary data.</text>
</comment>